<reference evidence="2" key="1">
    <citation type="submission" date="2023-04" db="EMBL/GenBank/DDBJ databases">
        <title>Black Yeasts Isolated from many extreme environments.</title>
        <authorList>
            <person name="Coleine C."/>
            <person name="Stajich J.E."/>
            <person name="Selbmann L."/>
        </authorList>
    </citation>
    <scope>NUCLEOTIDE SEQUENCE</scope>
    <source>
        <strain evidence="2">CCFEE 5312</strain>
    </source>
</reference>
<feature type="region of interest" description="Disordered" evidence="1">
    <location>
        <begin position="420"/>
        <end position="497"/>
    </location>
</feature>
<accession>A0AAJ0G765</accession>
<protein>
    <submittedName>
        <fullName evidence="2">Uncharacterized protein</fullName>
    </submittedName>
</protein>
<feature type="compositionally biased region" description="Basic residues" evidence="1">
    <location>
        <begin position="999"/>
        <end position="1009"/>
    </location>
</feature>
<feature type="region of interest" description="Disordered" evidence="1">
    <location>
        <begin position="1053"/>
        <end position="1115"/>
    </location>
</feature>
<keyword evidence="3" id="KW-1185">Reference proteome</keyword>
<comment type="caution">
    <text evidence="2">The sequence shown here is derived from an EMBL/GenBank/DDBJ whole genome shotgun (WGS) entry which is preliminary data.</text>
</comment>
<proteinExistence type="predicted"/>
<sequence>MAGLSTAKIVRSQEWMSLPEEDVDRRLTALGIHWDKVAGAMICIPCKYALQTKGERVSRHLGERHGIPAKARRGLSAFMKHLSLPDPNNLDLRRDHGAPHPYIAIHTGAACKQCDYRSTSLELVRRHMSKQHRCKSDRKHWLRDDIDTDVRLQSWTTNGARGFWIIQGKASLADESPSPGRSPLRRQRVTAMHEEETRRLAERFHDYSAIDTGIDDLALTSNWIRRTGWASTFAGVNRRLLQALSQSPAWDGRHLELGDYGIRTLYSSAEDEKRLLNIGIAVGHFFDQCEDTARHTDHSIRCWLRSHIPGRPYKAPFELPGRSTTTVKYQSLWKSFLYLAVRLYRLDGVTCDDLLRGRLSEKQRKAIGLLWAATYEEPYTTDDVEPTDLWDSPDGYESENASEADTDIDAAADAEEDLLRPPSRTQGRMSPSGCDVSNTSDSEYEDSERSDDSEGVSEADTSSEASPAGEDGGLVSQHGPRNGNQARRSSPTTAAERRLAEAVGKVSLFFCKEPYVDSRSSSTLLVYFSGVLGSSTSGSNFERPRNYTPKLSGLIYCMRLCMLEATLPRFAHPTNGWQARPRNGNLSRLDRIRERYMCFGCQAPMGELLSLRSYGRAFSRSDGPSFRVNWSEDSETVSWTGGKLSMDQFRDLGARVYDSAAASMSRLMYGLESQLHLDDIQDRLSAHEYGYSFVQDPANGLRSEYLKLSSRACLNPIDGLMSGERWNFDAVRRYLTEESNLVLLLFQLLFLRAGQGPRTLELSSIECYNGPTTSRGLYVHNGLMVYITRHAKARQATNQEFQVARYLSHEDSALLGRFLVYVRPFADMLYRKCNGREQDRRLLFAAPDNFDRPWRADVLTRALKGLTTSVCGAAFGVQVYRQLSIAITERHIKSICRPFNRYDDKSADADIEVVFAWQSGHRPVQRGTSYGIDAAYPDSLQPALLRVYHWASCEWHRFLRIDSAVRLRIPVDGQGSRGPQQLESGTNKRPLHGADGGRPPKRLQNHSHGRSISPPSMWQTYVPEGRHALQHQIPASASSLSVLGNVPQGMNGVGVSSGGAGRNGISHIRRGESPIGPASWRSDSTARPSHDRDNSSEVAGGSASSESSDDAQCYDEGEQAETYGIRGSFLDLGDLVRCHALRNEPDSRVPEYVSCEDVLHALRQLPRTTISRISEIEVPDQLTAADDYGNTEYIKELGQYLGQQAAHISVVTLPVPDDLIVGDSENEGQYEYRLWALHAAVIDAFVHEGFMEVRFVHPRKYAEETIDVYQMHNVCQYITPMLIGVQKSDALREKTFHLIQSQRYPVPPSTIDDTDSLFAILHALEFDAFTEEQYSIAFTQPHEWEVGSVLALHRSPQTVHTFSNECRLAASWWLARCAFCVGNGLWGSNVTHAITTCQRGGCDERRWNLGRQIFGQDIKAKRGCKDCACPKQLCISRTQTDRRFSSHSRECPFGEIVYDVVVGLLQSECYFYREMLEFEMGFRGEDSPGEKAMALWLMAPMPGAEQSVSRLIRIFLLWTRAVREQLNKRETRAA</sequence>
<dbReference type="Proteomes" id="UP001271007">
    <property type="component" value="Unassembled WGS sequence"/>
</dbReference>
<feature type="compositionally biased region" description="Acidic residues" evidence="1">
    <location>
        <begin position="442"/>
        <end position="457"/>
    </location>
</feature>
<evidence type="ECO:0000313" key="2">
    <source>
        <dbReference type="EMBL" id="KAK3046224.1"/>
    </source>
</evidence>
<organism evidence="2 3">
    <name type="scientific">Extremus antarcticus</name>
    <dbReference type="NCBI Taxonomy" id="702011"/>
    <lineage>
        <taxon>Eukaryota</taxon>
        <taxon>Fungi</taxon>
        <taxon>Dikarya</taxon>
        <taxon>Ascomycota</taxon>
        <taxon>Pezizomycotina</taxon>
        <taxon>Dothideomycetes</taxon>
        <taxon>Dothideomycetidae</taxon>
        <taxon>Mycosphaerellales</taxon>
        <taxon>Extremaceae</taxon>
        <taxon>Extremus</taxon>
    </lineage>
</organism>
<feature type="compositionally biased region" description="Acidic residues" evidence="1">
    <location>
        <begin position="394"/>
        <end position="406"/>
    </location>
</feature>
<feature type="region of interest" description="Disordered" evidence="1">
    <location>
        <begin position="972"/>
        <end position="1019"/>
    </location>
</feature>
<feature type="compositionally biased region" description="Polar residues" evidence="1">
    <location>
        <begin position="977"/>
        <end position="987"/>
    </location>
</feature>
<feature type="compositionally biased region" description="Polar residues" evidence="1">
    <location>
        <begin position="482"/>
        <end position="493"/>
    </location>
</feature>
<dbReference type="EMBL" id="JAWDJX010000105">
    <property type="protein sequence ID" value="KAK3046224.1"/>
    <property type="molecule type" value="Genomic_DNA"/>
</dbReference>
<dbReference type="Pfam" id="PF12013">
    <property type="entry name" value="OrsD"/>
    <property type="match status" value="1"/>
</dbReference>
<feature type="compositionally biased region" description="Polar residues" evidence="1">
    <location>
        <begin position="423"/>
        <end position="439"/>
    </location>
</feature>
<dbReference type="InterPro" id="IPR022698">
    <property type="entry name" value="OrsD"/>
</dbReference>
<feature type="compositionally biased region" description="Low complexity" evidence="1">
    <location>
        <begin position="1096"/>
        <end position="1106"/>
    </location>
</feature>
<gene>
    <name evidence="2" type="ORF">LTR09_012272</name>
</gene>
<evidence type="ECO:0000256" key="1">
    <source>
        <dbReference type="SAM" id="MobiDB-lite"/>
    </source>
</evidence>
<feature type="compositionally biased region" description="Gly residues" evidence="1">
    <location>
        <begin position="1053"/>
        <end position="1062"/>
    </location>
</feature>
<feature type="region of interest" description="Disordered" evidence="1">
    <location>
        <begin position="381"/>
        <end position="406"/>
    </location>
</feature>
<name>A0AAJ0G765_9PEZI</name>
<evidence type="ECO:0000313" key="3">
    <source>
        <dbReference type="Proteomes" id="UP001271007"/>
    </source>
</evidence>